<protein>
    <submittedName>
        <fullName evidence="2">Uncharacterized protein</fullName>
    </submittedName>
</protein>
<dbReference type="RefSeq" id="XP_020064937.1">
    <property type="nucleotide sequence ID" value="XM_020206724.1"/>
</dbReference>
<keyword evidence="1" id="KW-1133">Transmembrane helix</keyword>
<feature type="transmembrane region" description="Helical" evidence="1">
    <location>
        <begin position="12"/>
        <end position="30"/>
    </location>
</feature>
<dbReference type="GeneID" id="30980861"/>
<evidence type="ECO:0000313" key="2">
    <source>
        <dbReference type="EMBL" id="ODV79815.1"/>
    </source>
</evidence>
<evidence type="ECO:0000256" key="1">
    <source>
        <dbReference type="SAM" id="Phobius"/>
    </source>
</evidence>
<keyword evidence="1" id="KW-0472">Membrane</keyword>
<name>A0A1E4SJX5_9ASCO</name>
<reference evidence="3" key="1">
    <citation type="submission" date="2016-05" db="EMBL/GenBank/DDBJ databases">
        <title>Comparative genomics of biotechnologically important yeasts.</title>
        <authorList>
            <consortium name="DOE Joint Genome Institute"/>
            <person name="Riley R."/>
            <person name="Haridas S."/>
            <person name="Wolfe K.H."/>
            <person name="Lopes M.R."/>
            <person name="Hittinger C.T."/>
            <person name="Goker M."/>
            <person name="Salamov A."/>
            <person name="Wisecaver J."/>
            <person name="Long T.M."/>
            <person name="Aerts A.L."/>
            <person name="Barry K."/>
            <person name="Choi C."/>
            <person name="Clum A."/>
            <person name="Coughlan A.Y."/>
            <person name="Deshpande S."/>
            <person name="Douglass A.P."/>
            <person name="Hanson S.J."/>
            <person name="Klenk H.-P."/>
            <person name="Labutti K."/>
            <person name="Lapidus A."/>
            <person name="Lindquist E."/>
            <person name="Lipzen A."/>
            <person name="Meier-Kolthoff J.P."/>
            <person name="Ohm R.A."/>
            <person name="Otillar R.P."/>
            <person name="Pangilinan J."/>
            <person name="Peng Y."/>
            <person name="Rokas A."/>
            <person name="Rosa C.A."/>
            <person name="Scheuner C."/>
            <person name="Sibirny A.A."/>
            <person name="Slot J.C."/>
            <person name="Stielow J.B."/>
            <person name="Sun H."/>
            <person name="Kurtzman C.P."/>
            <person name="Blackwell M."/>
            <person name="Grigoriev I.V."/>
            <person name="Jeffries T.W."/>
        </authorList>
    </citation>
    <scope>NUCLEOTIDE SEQUENCE [LARGE SCALE GENOMIC DNA]</scope>
    <source>
        <strain evidence="3">NRRL Y-17324</strain>
    </source>
</reference>
<proteinExistence type="predicted"/>
<gene>
    <name evidence="2" type="ORF">CANTADRAFT_216762</name>
</gene>
<keyword evidence="1" id="KW-0812">Transmembrane</keyword>
<evidence type="ECO:0000313" key="3">
    <source>
        <dbReference type="Proteomes" id="UP000094285"/>
    </source>
</evidence>
<sequence length="64" mass="7324">MVHQVSHRVRGIPISCIAIYLWAIITQFATRLANIPSTPLQPLEIVESILQYSIYDICYLCSPY</sequence>
<dbReference type="EMBL" id="KV453911">
    <property type="protein sequence ID" value="ODV79815.1"/>
    <property type="molecule type" value="Genomic_DNA"/>
</dbReference>
<accession>A0A1E4SJX5</accession>
<dbReference type="AlphaFoldDB" id="A0A1E4SJX5"/>
<dbReference type="Proteomes" id="UP000094285">
    <property type="component" value="Unassembled WGS sequence"/>
</dbReference>
<organism evidence="2 3">
    <name type="scientific">Suhomyces tanzawaensis NRRL Y-17324</name>
    <dbReference type="NCBI Taxonomy" id="984487"/>
    <lineage>
        <taxon>Eukaryota</taxon>
        <taxon>Fungi</taxon>
        <taxon>Dikarya</taxon>
        <taxon>Ascomycota</taxon>
        <taxon>Saccharomycotina</taxon>
        <taxon>Pichiomycetes</taxon>
        <taxon>Debaryomycetaceae</taxon>
        <taxon>Suhomyces</taxon>
    </lineage>
</organism>
<keyword evidence="3" id="KW-1185">Reference proteome</keyword>